<keyword evidence="2" id="KW-1185">Reference proteome</keyword>
<accession>A0A6G6XXJ4</accession>
<dbReference type="EMBL" id="MT028492">
    <property type="protein sequence ID" value="QIG66086.1"/>
    <property type="molecule type" value="Genomic_DNA"/>
</dbReference>
<organism evidence="1 2">
    <name type="scientific">Ochrobactrum phage vB_OspP_OH</name>
    <dbReference type="NCBI Taxonomy" id="2712957"/>
    <lineage>
        <taxon>Viruses</taxon>
        <taxon>Duplodnaviria</taxon>
        <taxon>Heunggongvirae</taxon>
        <taxon>Uroviricota</taxon>
        <taxon>Caudoviricetes</taxon>
        <taxon>Wolominvirus</taxon>
        <taxon>Wolominvirus OH</taxon>
    </lineage>
</organism>
<reference evidence="1 2" key="1">
    <citation type="submission" date="2020-02" db="EMBL/GenBank/DDBJ databases">
        <title>Identification and Characterization of First Virulent Phages, Including a Novel Jumbo Virus, Infecting Ochrobactrum spp.</title>
        <authorList>
            <person name="Decewicz P."/>
            <person name="Golec P."/>
            <person name="Szymczak M."/>
            <person name="Radlinska M."/>
            <person name="Dziewit L."/>
        </authorList>
    </citation>
    <scope>NUCLEOTIDE SEQUENCE [LARGE SCALE GENOMIC DNA]</scope>
</reference>
<protein>
    <submittedName>
        <fullName evidence="1">Uncharacterized protein</fullName>
    </submittedName>
</protein>
<gene>
    <name evidence="1" type="ORF">phiOH_p30</name>
</gene>
<evidence type="ECO:0000313" key="2">
    <source>
        <dbReference type="Proteomes" id="UP000503046"/>
    </source>
</evidence>
<name>A0A6G6XXJ4_9CAUD</name>
<dbReference type="Proteomes" id="UP000503046">
    <property type="component" value="Segment"/>
</dbReference>
<sequence length="133" mass="15218">MPRGQESKAKTALVSMLKKSGHYARRYEDTFGVGILDLEVILKGDNVVWKIEAKIMKGIDQKFGMSERQYIEAIEFARTNNPAVIVVLAGYDTKEKLWYITAPTKVAYRKDCVKQEQGEHFGNLLKRWRGIHG</sequence>
<proteinExistence type="predicted"/>
<evidence type="ECO:0000313" key="1">
    <source>
        <dbReference type="EMBL" id="QIG66086.1"/>
    </source>
</evidence>